<proteinExistence type="predicted"/>
<protein>
    <recommendedName>
        <fullName evidence="2">Glycosyl transferase family 25 domain-containing protein</fullName>
    </recommendedName>
</protein>
<keyword evidence="1" id="KW-1133">Transmembrane helix</keyword>
<reference evidence="3" key="1">
    <citation type="journal article" date="2020" name="Nature">
        <title>Giant virus diversity and host interactions through global metagenomics.</title>
        <authorList>
            <person name="Schulz F."/>
            <person name="Roux S."/>
            <person name="Paez-Espino D."/>
            <person name="Jungbluth S."/>
            <person name="Walsh D.A."/>
            <person name="Denef V.J."/>
            <person name="McMahon K.D."/>
            <person name="Konstantinidis K.T."/>
            <person name="Eloe-Fadrosh E.A."/>
            <person name="Kyrpides N.C."/>
            <person name="Woyke T."/>
        </authorList>
    </citation>
    <scope>NUCLEOTIDE SEQUENCE</scope>
    <source>
        <strain evidence="3">GVMAG-S-1101164-72</strain>
    </source>
</reference>
<feature type="transmembrane region" description="Helical" evidence="1">
    <location>
        <begin position="245"/>
        <end position="266"/>
    </location>
</feature>
<name>A0A6C0AQB6_9ZZZZ</name>
<evidence type="ECO:0000259" key="2">
    <source>
        <dbReference type="Pfam" id="PF01755"/>
    </source>
</evidence>
<feature type="domain" description="Glycosyl transferase family 25" evidence="2">
    <location>
        <begin position="5"/>
        <end position="177"/>
    </location>
</feature>
<accession>A0A6C0AQB6</accession>
<dbReference type="InterPro" id="IPR002654">
    <property type="entry name" value="Glyco_trans_25"/>
</dbReference>
<dbReference type="Pfam" id="PF01755">
    <property type="entry name" value="Glyco_transf_25"/>
    <property type="match status" value="1"/>
</dbReference>
<dbReference type="AlphaFoldDB" id="A0A6C0AQB6"/>
<feature type="transmembrane region" description="Helical" evidence="1">
    <location>
        <begin position="297"/>
        <end position="316"/>
    </location>
</feature>
<keyword evidence="1" id="KW-0812">Transmembrane</keyword>
<sequence length="317" mass="36145">MELIPAYVISLEKPTEVSERLLTQGISAEWIQGIIATDEQVLNETHWSCLAPRSAIGIALSHIQAWKRFLATDRDYGIIFEEDVVLTPNFRDQFGKAIASVPTDYDILYLGCFGCQSRSNIWTYCMFYTSWFKPFKQINPHIVRPSVAMALHGYIVSRKGAAKLLELFDHNIWNHVDGMIQARTLVGSLTTYASCPRIAFQTSTDSVMVKSSNVTNQHPWLVHKVLSYIHFDEHVRFHYLTSFSVYQVFGIIITIMSLVMFILGLVGAAYNVSLLWLTVGFICLSIPDLLNPTRSTFFHYFLVLAPTLFVRFISWLV</sequence>
<dbReference type="EMBL" id="MN740759">
    <property type="protein sequence ID" value="QHS81630.1"/>
    <property type="molecule type" value="Genomic_DNA"/>
</dbReference>
<evidence type="ECO:0000313" key="3">
    <source>
        <dbReference type="EMBL" id="QHS81630.1"/>
    </source>
</evidence>
<feature type="transmembrane region" description="Helical" evidence="1">
    <location>
        <begin position="272"/>
        <end position="290"/>
    </location>
</feature>
<evidence type="ECO:0000256" key="1">
    <source>
        <dbReference type="SAM" id="Phobius"/>
    </source>
</evidence>
<organism evidence="3">
    <name type="scientific">viral metagenome</name>
    <dbReference type="NCBI Taxonomy" id="1070528"/>
    <lineage>
        <taxon>unclassified sequences</taxon>
        <taxon>metagenomes</taxon>
        <taxon>organismal metagenomes</taxon>
    </lineage>
</organism>
<keyword evidence="1" id="KW-0472">Membrane</keyword>
<dbReference type="CDD" id="cd06532">
    <property type="entry name" value="Glyco_transf_25"/>
    <property type="match status" value="1"/>
</dbReference>